<name>A0ACB7X4R5_9ERIC</name>
<protein>
    <submittedName>
        <fullName evidence="1">Uncharacterized protein</fullName>
    </submittedName>
</protein>
<keyword evidence="2" id="KW-1185">Reference proteome</keyword>
<dbReference type="EMBL" id="CM037152">
    <property type="protein sequence ID" value="KAH7835520.1"/>
    <property type="molecule type" value="Genomic_DNA"/>
</dbReference>
<evidence type="ECO:0000313" key="2">
    <source>
        <dbReference type="Proteomes" id="UP000828048"/>
    </source>
</evidence>
<reference evidence="1 2" key="1">
    <citation type="journal article" date="2021" name="Hortic Res">
        <title>High-quality reference genome and annotation aids understanding of berry development for evergreen blueberry (Vaccinium darrowii).</title>
        <authorList>
            <person name="Yu J."/>
            <person name="Hulse-Kemp A.M."/>
            <person name="Babiker E."/>
            <person name="Staton M."/>
        </authorList>
    </citation>
    <scope>NUCLEOTIDE SEQUENCE [LARGE SCALE GENOMIC DNA]</scope>
    <source>
        <strain evidence="2">cv. NJ 8807/NJ 8810</strain>
        <tissue evidence="1">Young leaf</tissue>
    </source>
</reference>
<sequence length="421" mass="47723">MAPQPSFHGGTPPPPQPPLGLAHCFARNPPLFSRRPPSPNSYPSSIVPEEPPFKRRKIETPPGNLVKGHTNKDVMSIHDTSKEDTPRSGKEMPNKANSGAVPKKPARKGQPGTNPLDVQSFPISLLSGKPKGTSLEALKKALGDTIPGSIKNIMPIFERITTFEAPRLYILKPGVELQNYKKPLSENGSKKKLKQLEKARMNSKESTLGFLKGRKLTARKRGRMAKDELNEDEMVNFIVDDEKTDNAVDHEKVDKAVIFCSIFGGGDEYKLRKQRSTEMDKNAFADYWRRPEGEFEVLGHSVHNFTPKDHSICMIDIPERLQLYAPPTDKTSINNEDKCLSLFKDPNQHEADIDDHNKVGAKGSIKMHKLLWRIQELDRRLLLLRNRKDSLLSHYKKQYEVESANRLYEELRPTLNDHIFE</sequence>
<proteinExistence type="predicted"/>
<organism evidence="1 2">
    <name type="scientific">Vaccinium darrowii</name>
    <dbReference type="NCBI Taxonomy" id="229202"/>
    <lineage>
        <taxon>Eukaryota</taxon>
        <taxon>Viridiplantae</taxon>
        <taxon>Streptophyta</taxon>
        <taxon>Embryophyta</taxon>
        <taxon>Tracheophyta</taxon>
        <taxon>Spermatophyta</taxon>
        <taxon>Magnoliopsida</taxon>
        <taxon>eudicotyledons</taxon>
        <taxon>Gunneridae</taxon>
        <taxon>Pentapetalae</taxon>
        <taxon>asterids</taxon>
        <taxon>Ericales</taxon>
        <taxon>Ericaceae</taxon>
        <taxon>Vaccinioideae</taxon>
        <taxon>Vaccinieae</taxon>
        <taxon>Vaccinium</taxon>
    </lineage>
</organism>
<comment type="caution">
    <text evidence="1">The sequence shown here is derived from an EMBL/GenBank/DDBJ whole genome shotgun (WGS) entry which is preliminary data.</text>
</comment>
<accession>A0ACB7X4R5</accession>
<gene>
    <name evidence="1" type="ORF">Vadar_026898</name>
</gene>
<evidence type="ECO:0000313" key="1">
    <source>
        <dbReference type="EMBL" id="KAH7835520.1"/>
    </source>
</evidence>
<dbReference type="Proteomes" id="UP000828048">
    <property type="component" value="Chromosome 2"/>
</dbReference>